<gene>
    <name evidence="2" type="ORF">PZH42_10460</name>
</gene>
<keyword evidence="1" id="KW-1133">Transmembrane helix</keyword>
<keyword evidence="1" id="KW-0472">Membrane</keyword>
<evidence type="ECO:0000256" key="1">
    <source>
        <dbReference type="SAM" id="Phobius"/>
    </source>
</evidence>
<dbReference type="Proteomes" id="UP001221924">
    <property type="component" value="Unassembled WGS sequence"/>
</dbReference>
<dbReference type="AlphaFoldDB" id="A0AAW6LWY1"/>
<dbReference type="EMBL" id="JARFID010000008">
    <property type="protein sequence ID" value="MDE8694529.1"/>
    <property type="molecule type" value="Genomic_DNA"/>
</dbReference>
<dbReference type="RefSeq" id="WP_256141056.1">
    <property type="nucleotide sequence ID" value="NZ_CAXSKE010000003.1"/>
</dbReference>
<protein>
    <submittedName>
        <fullName evidence="2">Uncharacterized protein</fullName>
    </submittedName>
</protein>
<evidence type="ECO:0000313" key="3">
    <source>
        <dbReference type="Proteomes" id="UP001221924"/>
    </source>
</evidence>
<evidence type="ECO:0000313" key="2">
    <source>
        <dbReference type="EMBL" id="MDE8694529.1"/>
    </source>
</evidence>
<comment type="caution">
    <text evidence="2">The sequence shown here is derived from an EMBL/GenBank/DDBJ whole genome shotgun (WGS) entry which is preliminary data.</text>
</comment>
<keyword evidence="1" id="KW-0812">Transmembrane</keyword>
<accession>A0AAW6LWY1</accession>
<sequence length="78" mass="8771">MNKLTSGTESFVPSFRSTQNVNTLQERYFRSMTDCEVKTDSDRYYMAAIFSACIGFVFPPCLLVAAYCVYKAKKGGKS</sequence>
<proteinExistence type="predicted"/>
<reference evidence="2" key="1">
    <citation type="submission" date="2023-03" db="EMBL/GenBank/DDBJ databases">
        <title>DFI Biobank Strains.</title>
        <authorList>
            <person name="Mostad J."/>
            <person name="Paddock L."/>
            <person name="Medina S."/>
            <person name="Waligurski E."/>
            <person name="Barat B."/>
            <person name="Smith R."/>
            <person name="Burgo V."/>
            <person name="Metcalfe C."/>
            <person name="Woodson C."/>
            <person name="Sundararajan A."/>
            <person name="Ramaswamy R."/>
            <person name="Lin H."/>
            <person name="Pamer E.G."/>
        </authorList>
    </citation>
    <scope>NUCLEOTIDE SEQUENCE</scope>
    <source>
        <strain evidence="2">DFI.9.5</strain>
    </source>
</reference>
<feature type="transmembrane region" description="Helical" evidence="1">
    <location>
        <begin position="44"/>
        <end position="70"/>
    </location>
</feature>
<organism evidence="2 3">
    <name type="scientific">Bacteroides cellulosilyticus</name>
    <dbReference type="NCBI Taxonomy" id="246787"/>
    <lineage>
        <taxon>Bacteria</taxon>
        <taxon>Pseudomonadati</taxon>
        <taxon>Bacteroidota</taxon>
        <taxon>Bacteroidia</taxon>
        <taxon>Bacteroidales</taxon>
        <taxon>Bacteroidaceae</taxon>
        <taxon>Bacteroides</taxon>
    </lineage>
</organism>
<name>A0AAW6LWY1_9BACE</name>